<dbReference type="AlphaFoldDB" id="A0A2A9CW04"/>
<evidence type="ECO:0000256" key="1">
    <source>
        <dbReference type="SAM" id="Phobius"/>
    </source>
</evidence>
<evidence type="ECO:0000313" key="3">
    <source>
        <dbReference type="EMBL" id="PFG18321.1"/>
    </source>
</evidence>
<proteinExistence type="predicted"/>
<keyword evidence="1" id="KW-1133">Transmembrane helix</keyword>
<keyword evidence="4" id="KW-1185">Reference proteome</keyword>
<dbReference type="RefSeq" id="WP_098461688.1">
    <property type="nucleotide sequence ID" value="NZ_PDJC01000001.1"/>
</dbReference>
<evidence type="ECO:0000313" key="4">
    <source>
        <dbReference type="Proteomes" id="UP000226079"/>
    </source>
</evidence>
<organism evidence="3 4">
    <name type="scientific">Propionicimonas paludicola</name>
    <dbReference type="NCBI Taxonomy" id="185243"/>
    <lineage>
        <taxon>Bacteria</taxon>
        <taxon>Bacillati</taxon>
        <taxon>Actinomycetota</taxon>
        <taxon>Actinomycetes</taxon>
        <taxon>Propionibacteriales</taxon>
        <taxon>Nocardioidaceae</taxon>
        <taxon>Propionicimonas</taxon>
    </lineage>
</organism>
<dbReference type="Proteomes" id="UP000226079">
    <property type="component" value="Unassembled WGS sequence"/>
</dbReference>
<reference evidence="3 4" key="1">
    <citation type="submission" date="2017-10" db="EMBL/GenBank/DDBJ databases">
        <title>Sequencing the genomes of 1000 actinobacteria strains.</title>
        <authorList>
            <person name="Klenk H.-P."/>
        </authorList>
    </citation>
    <scope>NUCLEOTIDE SEQUENCE [LARGE SCALE GENOMIC DNA]</scope>
    <source>
        <strain evidence="3 4">DSM 15597</strain>
    </source>
</reference>
<feature type="transmembrane region" description="Helical" evidence="1">
    <location>
        <begin position="15"/>
        <end position="35"/>
    </location>
</feature>
<sequence length="140" mass="14532">MTGRQRGSASIEFTLLVPVLVLLFSLLVGGGRVWLARNSVESMAGAAARAASFERHADAADAAARRLVSVQADVSGLRCVQLGVRLDADALSRPAGTPGTVHAAVDCTVPLADILVPGWPGELLVSAEGSAVVDRYRGRK</sequence>
<dbReference type="OrthoDB" id="4826617at2"/>
<accession>A0A2A9CW04</accession>
<dbReference type="Pfam" id="PF07811">
    <property type="entry name" value="TadE"/>
    <property type="match status" value="1"/>
</dbReference>
<protein>
    <submittedName>
        <fullName evidence="3">TadE-like protein</fullName>
    </submittedName>
</protein>
<dbReference type="InterPro" id="IPR012495">
    <property type="entry name" value="TadE-like_dom"/>
</dbReference>
<dbReference type="EMBL" id="PDJC01000001">
    <property type="protein sequence ID" value="PFG18321.1"/>
    <property type="molecule type" value="Genomic_DNA"/>
</dbReference>
<evidence type="ECO:0000259" key="2">
    <source>
        <dbReference type="Pfam" id="PF07811"/>
    </source>
</evidence>
<gene>
    <name evidence="3" type="ORF">ATK74_2905</name>
</gene>
<keyword evidence="1" id="KW-0472">Membrane</keyword>
<name>A0A2A9CW04_9ACTN</name>
<feature type="domain" description="TadE-like" evidence="2">
    <location>
        <begin position="7"/>
        <end position="49"/>
    </location>
</feature>
<comment type="caution">
    <text evidence="3">The sequence shown here is derived from an EMBL/GenBank/DDBJ whole genome shotgun (WGS) entry which is preliminary data.</text>
</comment>
<keyword evidence="1" id="KW-0812">Transmembrane</keyword>